<evidence type="ECO:0000313" key="6">
    <source>
        <dbReference type="Proteomes" id="UP000676325"/>
    </source>
</evidence>
<dbReference type="EMBL" id="JAGSOH010000018">
    <property type="protein sequence ID" value="MBR7826512.1"/>
    <property type="molecule type" value="Genomic_DNA"/>
</dbReference>
<feature type="domain" description="SpoU L30e-like N-terminal" evidence="4">
    <location>
        <begin position="34"/>
        <end position="123"/>
    </location>
</feature>
<keyword evidence="1 5" id="KW-0489">Methyltransferase</keyword>
<dbReference type="Pfam" id="PF00588">
    <property type="entry name" value="SpoU_methylase"/>
    <property type="match status" value="1"/>
</dbReference>
<dbReference type="GO" id="GO:0008173">
    <property type="term" value="F:RNA methyltransferase activity"/>
    <property type="evidence" value="ECO:0007669"/>
    <property type="project" value="InterPro"/>
</dbReference>
<dbReference type="GO" id="GO:0006396">
    <property type="term" value="P:RNA processing"/>
    <property type="evidence" value="ECO:0007669"/>
    <property type="project" value="InterPro"/>
</dbReference>
<gene>
    <name evidence="5" type="ORF">KDK95_09375</name>
</gene>
<accession>A0A941II83</accession>
<proteinExistence type="predicted"/>
<dbReference type="Pfam" id="PF22655">
    <property type="entry name" value="SpoU_sub_bind_like"/>
    <property type="match status" value="1"/>
</dbReference>
<dbReference type="AlphaFoldDB" id="A0A941II83"/>
<protein>
    <submittedName>
        <fullName evidence="5">rRNA methyltransferase</fullName>
    </submittedName>
</protein>
<dbReference type="InterPro" id="IPR029028">
    <property type="entry name" value="Alpha/beta_knot_MTases"/>
</dbReference>
<dbReference type="InterPro" id="IPR029064">
    <property type="entry name" value="Ribosomal_eL30-like_sf"/>
</dbReference>
<evidence type="ECO:0000259" key="3">
    <source>
        <dbReference type="Pfam" id="PF00588"/>
    </source>
</evidence>
<dbReference type="SUPFAM" id="SSF75217">
    <property type="entry name" value="alpha/beta knot"/>
    <property type="match status" value="1"/>
</dbReference>
<dbReference type="GO" id="GO:0032259">
    <property type="term" value="P:methylation"/>
    <property type="evidence" value="ECO:0007669"/>
    <property type="project" value="UniProtKB-KW"/>
</dbReference>
<dbReference type="InterPro" id="IPR029026">
    <property type="entry name" value="tRNA_m1G_MTases_N"/>
</dbReference>
<organism evidence="5 6">
    <name type="scientific">Actinospica acidithermotolerans</name>
    <dbReference type="NCBI Taxonomy" id="2828514"/>
    <lineage>
        <taxon>Bacteria</taxon>
        <taxon>Bacillati</taxon>
        <taxon>Actinomycetota</taxon>
        <taxon>Actinomycetes</taxon>
        <taxon>Catenulisporales</taxon>
        <taxon>Actinospicaceae</taxon>
        <taxon>Actinospica</taxon>
    </lineage>
</organism>
<evidence type="ECO:0000256" key="1">
    <source>
        <dbReference type="ARBA" id="ARBA00022603"/>
    </source>
</evidence>
<comment type="caution">
    <text evidence="5">The sequence shown here is derived from an EMBL/GenBank/DDBJ whole genome shotgun (WGS) entry which is preliminary data.</text>
</comment>
<evidence type="ECO:0000259" key="4">
    <source>
        <dbReference type="Pfam" id="PF22655"/>
    </source>
</evidence>
<dbReference type="Proteomes" id="UP000676325">
    <property type="component" value="Unassembled WGS sequence"/>
</dbReference>
<dbReference type="GO" id="GO:0003723">
    <property type="term" value="F:RNA binding"/>
    <property type="evidence" value="ECO:0007669"/>
    <property type="project" value="InterPro"/>
</dbReference>
<dbReference type="InterPro" id="IPR054578">
    <property type="entry name" value="SpoU_sub_bind-like_N"/>
</dbReference>
<reference evidence="5" key="1">
    <citation type="submission" date="2021-04" db="EMBL/GenBank/DDBJ databases">
        <title>Genome based classification of Actinospica acidithermotolerans sp. nov., an actinobacterium isolated from an Indonesian hot spring.</title>
        <authorList>
            <person name="Kusuma A.B."/>
            <person name="Putra K.E."/>
            <person name="Nafisah S."/>
            <person name="Loh J."/>
            <person name="Nouioui I."/>
            <person name="Goodfellow M."/>
        </authorList>
    </citation>
    <scope>NUCLEOTIDE SEQUENCE</scope>
    <source>
        <strain evidence="5">MGRD01-02</strain>
    </source>
</reference>
<dbReference type="PANTHER" id="PTHR43191">
    <property type="entry name" value="RRNA METHYLTRANSFERASE 3"/>
    <property type="match status" value="1"/>
</dbReference>
<dbReference type="Gene3D" id="3.40.1280.10">
    <property type="match status" value="1"/>
</dbReference>
<dbReference type="PANTHER" id="PTHR43191:SF2">
    <property type="entry name" value="RRNA METHYLTRANSFERASE 3, MITOCHONDRIAL"/>
    <property type="match status" value="1"/>
</dbReference>
<evidence type="ECO:0000313" key="5">
    <source>
        <dbReference type="EMBL" id="MBR7826512.1"/>
    </source>
</evidence>
<keyword evidence="2" id="KW-0808">Transferase</keyword>
<dbReference type="InterPro" id="IPR051259">
    <property type="entry name" value="rRNA_Methyltransferase"/>
</dbReference>
<dbReference type="InterPro" id="IPR001537">
    <property type="entry name" value="SpoU_MeTrfase"/>
</dbReference>
<evidence type="ECO:0000256" key="2">
    <source>
        <dbReference type="ARBA" id="ARBA00022679"/>
    </source>
</evidence>
<name>A0A941II83_9ACTN</name>
<feature type="domain" description="tRNA/rRNA methyltransferase SpoU type" evidence="3">
    <location>
        <begin position="151"/>
        <end position="294"/>
    </location>
</feature>
<dbReference type="SUPFAM" id="SSF55315">
    <property type="entry name" value="L30e-like"/>
    <property type="match status" value="1"/>
</dbReference>
<sequence>MNESAPYRLCCFEHNAAASPLATLLRVERITSRNARFQQWEALLGNRSKRHRAGEFLVQGVRPIGLALQYGWPVHALLFDLDRPLSRWAADTLRSTRTAQYGMAGELIAELGEKDSTPPELIAVVGMAPDSLDRLNGRPGATAGADAFLGLVFDRPTSPGNLGSIIRSADAFGAHGVIVSGHAADPYDPKAVRASTGSLFALPTVRVPGHAQVQEWIAGRRAAGSPIQVVGTDEHGEADVAEFDLTVPTLLAIGNETNGLSQGWREACDALVRIPIGGAASSLNAANAASVVLYEAARQRHSTAR</sequence>
<dbReference type="Gene3D" id="3.30.1330.30">
    <property type="match status" value="1"/>
</dbReference>
<keyword evidence="6" id="KW-1185">Reference proteome</keyword>